<name>A0A1M6I5F2_MALRU</name>
<evidence type="ECO:0000313" key="3">
    <source>
        <dbReference type="EMBL" id="SHJ29648.1"/>
    </source>
</evidence>
<accession>A0A1M6I5F2</accession>
<dbReference type="Pfam" id="PF00563">
    <property type="entry name" value="EAL"/>
    <property type="match status" value="1"/>
</dbReference>
<dbReference type="OrthoDB" id="9804751at2"/>
<dbReference type="InterPro" id="IPR014408">
    <property type="entry name" value="dGMP_Pdiesterase_EAL/HD-GYP"/>
</dbReference>
<dbReference type="InterPro" id="IPR001633">
    <property type="entry name" value="EAL_dom"/>
</dbReference>
<reference evidence="3 4" key="1">
    <citation type="submission" date="2016-11" db="EMBL/GenBank/DDBJ databases">
        <authorList>
            <person name="Jaros S."/>
            <person name="Januszkiewicz K."/>
            <person name="Wedrychowicz H."/>
        </authorList>
    </citation>
    <scope>NUCLEOTIDE SEQUENCE [LARGE SCALE GENOMIC DNA]</scope>
    <source>
        <strain evidence="3 4">DSM 5091</strain>
    </source>
</reference>
<dbReference type="Gene3D" id="1.10.3210.10">
    <property type="entry name" value="Hypothetical protein af1432"/>
    <property type="match status" value="1"/>
</dbReference>
<dbReference type="Proteomes" id="UP000184171">
    <property type="component" value="Unassembled WGS sequence"/>
</dbReference>
<dbReference type="SUPFAM" id="SSF141868">
    <property type="entry name" value="EAL domain-like"/>
    <property type="match status" value="1"/>
</dbReference>
<gene>
    <name evidence="3" type="ORF">SAMN02745165_02019</name>
</gene>
<dbReference type="Pfam" id="PF08668">
    <property type="entry name" value="HDOD"/>
    <property type="match status" value="1"/>
</dbReference>
<dbReference type="PANTHER" id="PTHR33525">
    <property type="match status" value="1"/>
</dbReference>
<dbReference type="AlphaFoldDB" id="A0A1M6I5F2"/>
<dbReference type="InterPro" id="IPR052340">
    <property type="entry name" value="RNase_Y/CdgJ"/>
</dbReference>
<dbReference type="Gene3D" id="3.20.20.450">
    <property type="entry name" value="EAL domain"/>
    <property type="match status" value="1"/>
</dbReference>
<dbReference type="PROSITE" id="PS51833">
    <property type="entry name" value="HDOD"/>
    <property type="match status" value="1"/>
</dbReference>
<dbReference type="SUPFAM" id="SSF109604">
    <property type="entry name" value="HD-domain/PDEase-like"/>
    <property type="match status" value="1"/>
</dbReference>
<evidence type="ECO:0000259" key="1">
    <source>
        <dbReference type="PROSITE" id="PS50883"/>
    </source>
</evidence>
<evidence type="ECO:0000313" key="4">
    <source>
        <dbReference type="Proteomes" id="UP000184171"/>
    </source>
</evidence>
<dbReference type="PANTHER" id="PTHR33525:SF4">
    <property type="entry name" value="CYCLIC DI-GMP PHOSPHODIESTERASE CDGJ"/>
    <property type="match status" value="1"/>
</dbReference>
<dbReference type="InterPro" id="IPR013976">
    <property type="entry name" value="HDOD"/>
</dbReference>
<feature type="domain" description="EAL" evidence="1">
    <location>
        <begin position="1"/>
        <end position="208"/>
    </location>
</feature>
<protein>
    <submittedName>
        <fullName evidence="3">EAL and modified HD-GYP domain-containing signal transduction protein</fullName>
    </submittedName>
</protein>
<dbReference type="InterPro" id="IPR035919">
    <property type="entry name" value="EAL_sf"/>
</dbReference>
<evidence type="ECO:0000259" key="2">
    <source>
        <dbReference type="PROSITE" id="PS51833"/>
    </source>
</evidence>
<dbReference type="STRING" id="1122189.SAMN02745165_02019"/>
<feature type="domain" description="HDOD" evidence="2">
    <location>
        <begin position="202"/>
        <end position="387"/>
    </location>
</feature>
<dbReference type="SMART" id="SM00052">
    <property type="entry name" value="EAL"/>
    <property type="match status" value="1"/>
</dbReference>
<sequence>MNKQNEILLASQPIYSKHKRLFAYELFFRHAENISAAEYGEEMATTDVLVNMCTGLSDHLDNNHRPVFVNFPADILYSDVSLPIAPENIIIELPAGLQVDKQTLDAVQKFKSEGFRFSLDSYNFAPCYDSLLEVIDYVKVDALAEQNENTQEKFNRVAKRSVVWVAERVETEAQYQKFLDLGFALFQGYFIAEPLQIEGQSLKQKAKICANTLESISHADIDIDKLCQIVAQNPYLATQLLKIINSPACALQRTISSLKEAIIYLGLGTVKNWIIMLSMLHDSSAKEGTGRVVLTRAKACEEYASTTVFTTPEKAFLVGLLSGVNLLFGIDNELFLKHSSLHEEITSAVLLRKGFLGQVLDEIIRTEHAIMQNPSSLKRDDDGFIGSFYLATNWVEKALNSISD</sequence>
<dbReference type="PIRSF" id="PIRSF003180">
    <property type="entry name" value="DiGMPpdiest_YuxH"/>
    <property type="match status" value="1"/>
</dbReference>
<organism evidence="3 4">
    <name type="scientific">Malonomonas rubra DSM 5091</name>
    <dbReference type="NCBI Taxonomy" id="1122189"/>
    <lineage>
        <taxon>Bacteria</taxon>
        <taxon>Pseudomonadati</taxon>
        <taxon>Thermodesulfobacteriota</taxon>
        <taxon>Desulfuromonadia</taxon>
        <taxon>Desulfuromonadales</taxon>
        <taxon>Geopsychrobacteraceae</taxon>
        <taxon>Malonomonas</taxon>
    </lineage>
</organism>
<dbReference type="EMBL" id="FQZT01000006">
    <property type="protein sequence ID" value="SHJ29648.1"/>
    <property type="molecule type" value="Genomic_DNA"/>
</dbReference>
<proteinExistence type="predicted"/>
<dbReference type="PROSITE" id="PS50883">
    <property type="entry name" value="EAL"/>
    <property type="match status" value="1"/>
</dbReference>
<keyword evidence="4" id="KW-1185">Reference proteome</keyword>